<keyword evidence="2" id="KW-1185">Reference proteome</keyword>
<proteinExistence type="predicted"/>
<name>A0A1G6BIM0_9HYPH</name>
<sequence length="221" mass="23447">MASSASCANVDRMAVGGHQTEDIMAYLTRAATRIGRTTVIALALAASTLTAGGAQSAGNTSEVNIGGVNLNAYCQKTFGDGFKSALIGTTAGDWTCERSAGDRRPISVKDACTMQYGKPGLKARALNWSDATSWRCFQTVSLPPPPVYKGVNLNNYCVKTFGSSFKSVLIGKTAGDWTCERSAGDRRPISVKTACVMQYGNAVKQAKALDWNNPLSWVCVL</sequence>
<dbReference type="Proteomes" id="UP000199071">
    <property type="component" value="Unassembled WGS sequence"/>
</dbReference>
<dbReference type="AlphaFoldDB" id="A0A1G6BIM0"/>
<accession>A0A1G6BIM0</accession>
<protein>
    <submittedName>
        <fullName evidence="1">Uncharacterized protein</fullName>
    </submittedName>
</protein>
<dbReference type="EMBL" id="FMXQ01000003">
    <property type="protein sequence ID" value="SDB20448.1"/>
    <property type="molecule type" value="Genomic_DNA"/>
</dbReference>
<evidence type="ECO:0000313" key="2">
    <source>
        <dbReference type="Proteomes" id="UP000199071"/>
    </source>
</evidence>
<gene>
    <name evidence="1" type="ORF">SAMN02982931_01496</name>
</gene>
<evidence type="ECO:0000313" key="1">
    <source>
        <dbReference type="EMBL" id="SDB20448.1"/>
    </source>
</evidence>
<reference evidence="1 2" key="1">
    <citation type="submission" date="2016-10" db="EMBL/GenBank/DDBJ databases">
        <authorList>
            <person name="de Groot N.N."/>
        </authorList>
    </citation>
    <scope>NUCLEOTIDE SEQUENCE [LARGE SCALE GENOMIC DNA]</scope>
    <source>
        <strain evidence="1 2">ATCC 35022</strain>
    </source>
</reference>
<organism evidence="1 2">
    <name type="scientific">Bauldia litoralis</name>
    <dbReference type="NCBI Taxonomy" id="665467"/>
    <lineage>
        <taxon>Bacteria</taxon>
        <taxon>Pseudomonadati</taxon>
        <taxon>Pseudomonadota</taxon>
        <taxon>Alphaproteobacteria</taxon>
        <taxon>Hyphomicrobiales</taxon>
        <taxon>Kaistiaceae</taxon>
        <taxon>Bauldia</taxon>
    </lineage>
</organism>